<dbReference type="InterPro" id="IPR025855">
    <property type="entry name" value="Replic_Relax"/>
</dbReference>
<keyword evidence="2" id="KW-1185">Reference proteome</keyword>
<gene>
    <name evidence="1" type="ORF">FXB38_07440</name>
</gene>
<dbReference type="EMBL" id="VSSR01000013">
    <property type="protein sequence ID" value="TYL86306.1"/>
    <property type="molecule type" value="Genomic_DNA"/>
</dbReference>
<proteinExistence type="predicted"/>
<dbReference type="AlphaFoldDB" id="A0A5S4WWF1"/>
<protein>
    <submittedName>
        <fullName evidence="1">Uncharacterized protein</fullName>
    </submittedName>
</protein>
<organism evidence="1 2">
    <name type="scientific">Bradyrhizobium cytisi</name>
    <dbReference type="NCBI Taxonomy" id="515489"/>
    <lineage>
        <taxon>Bacteria</taxon>
        <taxon>Pseudomonadati</taxon>
        <taxon>Pseudomonadota</taxon>
        <taxon>Alphaproteobacteria</taxon>
        <taxon>Hyphomicrobiales</taxon>
        <taxon>Nitrobacteraceae</taxon>
        <taxon>Bradyrhizobium</taxon>
    </lineage>
</organism>
<evidence type="ECO:0000313" key="1">
    <source>
        <dbReference type="EMBL" id="TYL86306.1"/>
    </source>
</evidence>
<accession>A0A5S4WWF1</accession>
<name>A0A5S4WWF1_9BRAD</name>
<evidence type="ECO:0000313" key="2">
    <source>
        <dbReference type="Proteomes" id="UP000324853"/>
    </source>
</evidence>
<reference evidence="1 2" key="1">
    <citation type="submission" date="2019-08" db="EMBL/GenBank/DDBJ databases">
        <title>Bradyrhizobium hipponensis sp. nov., a rhizobium isolated from a Lupinus angustifolius root nodule in Tunisia.</title>
        <authorList>
            <person name="Off K."/>
            <person name="Rejili M."/>
            <person name="Mars M."/>
            <person name="Brachmann A."/>
            <person name="Marin M."/>
        </authorList>
    </citation>
    <scope>NUCLEOTIDE SEQUENCE [LARGE SCALE GENOMIC DNA]</scope>
    <source>
        <strain evidence="1 2">CTAW11</strain>
    </source>
</reference>
<comment type="caution">
    <text evidence="1">The sequence shown here is derived from an EMBL/GenBank/DDBJ whole genome shotgun (WGS) entry which is preliminary data.</text>
</comment>
<sequence length="291" mass="33638">MVALCAPMFCRIFQPMEAYNLDTFKALDRYRYLRSNFIAAYHGGSTQHRKRDLGPLRRRGYIAAPEQQKNSANYRYSPRVYELASKGKVELLAHGTTPTSWRESRQFWHQLMIADIVMSFEIACKERGLQFRHRTDIIGAQPLQFTSSISHQFSKHMEHYDGALQPDELFAINNTHFVLEADRQHEPITRPTLNTSSYLRKILQYRAVLKSGSYKDLIPNMMVINITTSPTHAKNIQTFMLEALRMSSSALLFKGIEILGSRDSYPQPLIHLLDEPFQRVGHPDFIISKET</sequence>
<dbReference type="Pfam" id="PF13814">
    <property type="entry name" value="Replic_Relax"/>
    <property type="match status" value="1"/>
</dbReference>
<dbReference type="OrthoDB" id="8248579at2"/>
<dbReference type="Proteomes" id="UP000324853">
    <property type="component" value="Unassembled WGS sequence"/>
</dbReference>